<gene>
    <name evidence="2" type="ORF">SNA_16415</name>
</gene>
<dbReference type="SMART" id="SM00347">
    <property type="entry name" value="HTH_MARR"/>
    <property type="match status" value="1"/>
</dbReference>
<dbReference type="Proteomes" id="UP000032458">
    <property type="component" value="Unassembled WGS sequence"/>
</dbReference>
<dbReference type="RefSeq" id="WP_030063127.1">
    <property type="nucleotide sequence ID" value="NZ_JRKI01000026.1"/>
</dbReference>
<dbReference type="GO" id="GO:0003700">
    <property type="term" value="F:DNA-binding transcription factor activity"/>
    <property type="evidence" value="ECO:0007669"/>
    <property type="project" value="InterPro"/>
</dbReference>
<dbReference type="SUPFAM" id="SSF46785">
    <property type="entry name" value="Winged helix' DNA-binding domain"/>
    <property type="match status" value="1"/>
</dbReference>
<dbReference type="AlphaFoldDB" id="A0A0D7CKK7"/>
<proteinExistence type="predicted"/>
<dbReference type="InterPro" id="IPR036390">
    <property type="entry name" value="WH_DNA-bd_sf"/>
</dbReference>
<comment type="caution">
    <text evidence="2">The sequence shown here is derived from an EMBL/GenBank/DDBJ whole genome shotgun (WGS) entry which is preliminary data.</text>
</comment>
<protein>
    <recommendedName>
        <fullName evidence="1">HTH marR-type domain-containing protein</fullName>
    </recommendedName>
</protein>
<dbReference type="PANTHER" id="PTHR33164">
    <property type="entry name" value="TRANSCRIPTIONAL REGULATOR, MARR FAMILY"/>
    <property type="match status" value="1"/>
</dbReference>
<keyword evidence="3" id="KW-1185">Reference proteome</keyword>
<dbReference type="EMBL" id="JRKI01000026">
    <property type="protein sequence ID" value="KIZ16626.1"/>
    <property type="molecule type" value="Genomic_DNA"/>
</dbReference>
<name>A0A0D7CKK7_9ACTN</name>
<dbReference type="GO" id="GO:0006950">
    <property type="term" value="P:response to stress"/>
    <property type="evidence" value="ECO:0007669"/>
    <property type="project" value="TreeGrafter"/>
</dbReference>
<dbReference type="Gene3D" id="1.10.10.10">
    <property type="entry name" value="Winged helix-like DNA-binding domain superfamily/Winged helix DNA-binding domain"/>
    <property type="match status" value="1"/>
</dbReference>
<sequence length="150" mass="16840">MSTEEPLERPPVLLHLPVFALAHFGRVARGAAKNAFAGQGLSSRAHFVLLCLDEYGELSQRELSDRIAMDRSDLVKLLDELERTGQVRRQPDPRDRRRHALVITAAGMETLKQGERILHQATDEVLARLSTEQRAELQRLVLQALGADQN</sequence>
<accession>A0A0D7CKK7</accession>
<evidence type="ECO:0000313" key="3">
    <source>
        <dbReference type="Proteomes" id="UP000032458"/>
    </source>
</evidence>
<evidence type="ECO:0000313" key="2">
    <source>
        <dbReference type="EMBL" id="KIZ16626.1"/>
    </source>
</evidence>
<dbReference type="PRINTS" id="PR00598">
    <property type="entry name" value="HTHMARR"/>
</dbReference>
<dbReference type="InterPro" id="IPR036388">
    <property type="entry name" value="WH-like_DNA-bd_sf"/>
</dbReference>
<organism evidence="2 3">
    <name type="scientific">Streptomyces natalensis ATCC 27448</name>
    <dbReference type="NCBI Taxonomy" id="1240678"/>
    <lineage>
        <taxon>Bacteria</taxon>
        <taxon>Bacillati</taxon>
        <taxon>Actinomycetota</taxon>
        <taxon>Actinomycetes</taxon>
        <taxon>Kitasatosporales</taxon>
        <taxon>Streptomycetaceae</taxon>
        <taxon>Streptomyces</taxon>
    </lineage>
</organism>
<feature type="domain" description="HTH marR-type" evidence="1">
    <location>
        <begin position="14"/>
        <end position="146"/>
    </location>
</feature>
<dbReference type="Pfam" id="PF01047">
    <property type="entry name" value="MarR"/>
    <property type="match status" value="1"/>
</dbReference>
<dbReference type="InterPro" id="IPR000835">
    <property type="entry name" value="HTH_MarR-typ"/>
</dbReference>
<dbReference type="PROSITE" id="PS50995">
    <property type="entry name" value="HTH_MARR_2"/>
    <property type="match status" value="1"/>
</dbReference>
<dbReference type="PATRIC" id="fig|1240678.4.peg.3442"/>
<dbReference type="PANTHER" id="PTHR33164:SF43">
    <property type="entry name" value="HTH-TYPE TRANSCRIPTIONAL REPRESSOR YETL"/>
    <property type="match status" value="1"/>
</dbReference>
<dbReference type="InterPro" id="IPR039422">
    <property type="entry name" value="MarR/SlyA-like"/>
</dbReference>
<evidence type="ECO:0000259" key="1">
    <source>
        <dbReference type="PROSITE" id="PS50995"/>
    </source>
</evidence>
<reference evidence="2 3" key="1">
    <citation type="submission" date="2014-09" db="EMBL/GenBank/DDBJ databases">
        <title>Draft genome sequence of Streptomyces natalensis ATCC 27448, producer of the antifungal pimaricin.</title>
        <authorList>
            <person name="Mendes M.V."/>
            <person name="Beites T."/>
            <person name="Pires S."/>
            <person name="Santos C.L."/>
            <person name="Moradas-Ferreira P."/>
        </authorList>
    </citation>
    <scope>NUCLEOTIDE SEQUENCE [LARGE SCALE GENOMIC DNA]</scope>
    <source>
        <strain evidence="2 3">ATCC 27448</strain>
    </source>
</reference>